<comment type="caution">
    <text evidence="1">The sequence shown here is derived from an EMBL/GenBank/DDBJ whole genome shotgun (WGS) entry which is preliminary data.</text>
</comment>
<evidence type="ECO:0000313" key="2">
    <source>
        <dbReference type="Proteomes" id="UP001485043"/>
    </source>
</evidence>
<reference evidence="1 2" key="1">
    <citation type="journal article" date="2024" name="Nat. Commun.">
        <title>Phylogenomics reveals the evolutionary origins of lichenization in chlorophyte algae.</title>
        <authorList>
            <person name="Puginier C."/>
            <person name="Libourel C."/>
            <person name="Otte J."/>
            <person name="Skaloud P."/>
            <person name="Haon M."/>
            <person name="Grisel S."/>
            <person name="Petersen M."/>
            <person name="Berrin J.G."/>
            <person name="Delaux P.M."/>
            <person name="Dal Grande F."/>
            <person name="Keller J."/>
        </authorList>
    </citation>
    <scope>NUCLEOTIDE SEQUENCE [LARGE SCALE GENOMIC DNA]</scope>
    <source>
        <strain evidence="1 2">SAG 2523</strain>
    </source>
</reference>
<dbReference type="Proteomes" id="UP001485043">
    <property type="component" value="Unassembled WGS sequence"/>
</dbReference>
<evidence type="ECO:0000313" key="1">
    <source>
        <dbReference type="EMBL" id="KAK9862801.1"/>
    </source>
</evidence>
<accession>A0AAW1T211</accession>
<keyword evidence="2" id="KW-1185">Reference proteome</keyword>
<proteinExistence type="predicted"/>
<organism evidence="1 2">
    <name type="scientific">Apatococcus fuscideae</name>
    <dbReference type="NCBI Taxonomy" id="2026836"/>
    <lineage>
        <taxon>Eukaryota</taxon>
        <taxon>Viridiplantae</taxon>
        <taxon>Chlorophyta</taxon>
        <taxon>core chlorophytes</taxon>
        <taxon>Trebouxiophyceae</taxon>
        <taxon>Chlorellales</taxon>
        <taxon>Chlorellaceae</taxon>
        <taxon>Apatococcus</taxon>
    </lineage>
</organism>
<protein>
    <submittedName>
        <fullName evidence="1">Uncharacterized protein</fullName>
    </submittedName>
</protein>
<dbReference type="AlphaFoldDB" id="A0AAW1T211"/>
<gene>
    <name evidence="1" type="ORF">WJX84_012090</name>
</gene>
<dbReference type="EMBL" id="JALJOV010000555">
    <property type="protein sequence ID" value="KAK9862801.1"/>
    <property type="molecule type" value="Genomic_DNA"/>
</dbReference>
<name>A0AAW1T211_9CHLO</name>
<sequence>MILFQLRQRKHYSFSLIRTAFAYDAFTAGNESSTRSTNGDLALRLCYQPLAPALPRVHTAFVELDKRGHVDYSKPAELTRTQAQLLCLVARAGHLRAQSSSVDSTWKTLEDCARR</sequence>